<accession>A0A939HIB3</accession>
<dbReference type="AlphaFoldDB" id="A0A939HIB3"/>
<evidence type="ECO:0000313" key="2">
    <source>
        <dbReference type="EMBL" id="MBO1323942.1"/>
    </source>
</evidence>
<sequence length="297" mass="31841">MPDLLLRASRTAAALAAGLHPQRRAGWGDAFWQYRPAQPGEPATRIDWRQSARSTHAQVREMEAETAQTILLWCDLSPSLNWRSLPSLPTKGDSALVLLLAMAALLLRGGERVRLLGPAGVVPLPHGGTPLERLATGLLAQNAAPQADRPGSPTALMRIASLPRRAHILLASDFLCPQPDLDAALGHLASLPVKVHLLHVYDPAEASLPYTGRVLFTGLEDEPAVEFSEVQDVRGDYHSLIAARHTWLSRTAARHGHDLVRHQTDAPALPALLALHALMGHGASSYGAGGYGTSRPA</sequence>
<dbReference type="Proteomes" id="UP000664073">
    <property type="component" value="Unassembled WGS sequence"/>
</dbReference>
<feature type="domain" description="DUF58" evidence="1">
    <location>
        <begin position="33"/>
        <end position="243"/>
    </location>
</feature>
<dbReference type="PANTHER" id="PTHR33608:SF6">
    <property type="entry name" value="BLL2464 PROTEIN"/>
    <property type="match status" value="1"/>
</dbReference>
<dbReference type="Pfam" id="PF01882">
    <property type="entry name" value="DUF58"/>
    <property type="match status" value="1"/>
</dbReference>
<gene>
    <name evidence="2" type="ORF">J2D77_02075</name>
</gene>
<proteinExistence type="predicted"/>
<comment type="caution">
    <text evidence="2">The sequence shown here is derived from an EMBL/GenBank/DDBJ whole genome shotgun (WGS) entry which is preliminary data.</text>
</comment>
<protein>
    <submittedName>
        <fullName evidence="2">DUF58 domain-containing protein</fullName>
    </submittedName>
</protein>
<name>A0A939HIB3_9PROT</name>
<evidence type="ECO:0000259" key="1">
    <source>
        <dbReference type="Pfam" id="PF01882"/>
    </source>
</evidence>
<dbReference type="PANTHER" id="PTHR33608">
    <property type="entry name" value="BLL2464 PROTEIN"/>
    <property type="match status" value="1"/>
</dbReference>
<keyword evidence="3" id="KW-1185">Reference proteome</keyword>
<reference evidence="2" key="1">
    <citation type="submission" date="2021-03" db="EMBL/GenBank/DDBJ databases">
        <title>The complete genome sequence of Acetobacter sp. TBRC 12339.</title>
        <authorList>
            <person name="Charoenyingcharoen P."/>
            <person name="Yukphan P."/>
        </authorList>
    </citation>
    <scope>NUCLEOTIDE SEQUENCE</scope>
    <source>
        <strain evidence="2">TBRC 12339</strain>
    </source>
</reference>
<evidence type="ECO:0000313" key="3">
    <source>
        <dbReference type="Proteomes" id="UP000664073"/>
    </source>
</evidence>
<organism evidence="2 3">
    <name type="scientific">Acetobacter garciniae</name>
    <dbReference type="NCBI Taxonomy" id="2817435"/>
    <lineage>
        <taxon>Bacteria</taxon>
        <taxon>Pseudomonadati</taxon>
        <taxon>Pseudomonadota</taxon>
        <taxon>Alphaproteobacteria</taxon>
        <taxon>Acetobacterales</taxon>
        <taxon>Acetobacteraceae</taxon>
        <taxon>Acetobacter</taxon>
    </lineage>
</organism>
<dbReference type="InterPro" id="IPR002881">
    <property type="entry name" value="DUF58"/>
</dbReference>
<dbReference type="EMBL" id="JAFVMH010000001">
    <property type="protein sequence ID" value="MBO1323942.1"/>
    <property type="molecule type" value="Genomic_DNA"/>
</dbReference>